<proteinExistence type="predicted"/>
<evidence type="ECO:0000313" key="1">
    <source>
        <dbReference type="EMBL" id="KAF5386400.1"/>
    </source>
</evidence>
<name>A0A8H5HNS1_9AGAR</name>
<accession>A0A8H5HNS1</accession>
<dbReference type="Proteomes" id="UP000518752">
    <property type="component" value="Unassembled WGS sequence"/>
</dbReference>
<gene>
    <name evidence="1" type="ORF">D9757_006663</name>
</gene>
<keyword evidence="2" id="KW-1185">Reference proteome</keyword>
<protein>
    <submittedName>
        <fullName evidence="1">Uncharacterized protein</fullName>
    </submittedName>
</protein>
<reference evidence="1 2" key="1">
    <citation type="journal article" date="2020" name="ISME J.">
        <title>Uncovering the hidden diversity of litter-decomposition mechanisms in mushroom-forming fungi.</title>
        <authorList>
            <person name="Floudas D."/>
            <person name="Bentzer J."/>
            <person name="Ahren D."/>
            <person name="Johansson T."/>
            <person name="Persson P."/>
            <person name="Tunlid A."/>
        </authorList>
    </citation>
    <scope>NUCLEOTIDE SEQUENCE [LARGE SCALE GENOMIC DNA]</scope>
    <source>
        <strain evidence="1 2">CBS 406.79</strain>
    </source>
</reference>
<evidence type="ECO:0000313" key="2">
    <source>
        <dbReference type="Proteomes" id="UP000518752"/>
    </source>
</evidence>
<comment type="caution">
    <text evidence="1">The sequence shown here is derived from an EMBL/GenBank/DDBJ whole genome shotgun (WGS) entry which is preliminary data.</text>
</comment>
<sequence>MLDSVPEDEPRPYITKAIKPAEYRDSLPYLINFVIGDVNTNPEGAF</sequence>
<dbReference type="EMBL" id="JAACJN010000036">
    <property type="protein sequence ID" value="KAF5386400.1"/>
    <property type="molecule type" value="Genomic_DNA"/>
</dbReference>
<organism evidence="1 2">
    <name type="scientific">Collybiopsis confluens</name>
    <dbReference type="NCBI Taxonomy" id="2823264"/>
    <lineage>
        <taxon>Eukaryota</taxon>
        <taxon>Fungi</taxon>
        <taxon>Dikarya</taxon>
        <taxon>Basidiomycota</taxon>
        <taxon>Agaricomycotina</taxon>
        <taxon>Agaricomycetes</taxon>
        <taxon>Agaricomycetidae</taxon>
        <taxon>Agaricales</taxon>
        <taxon>Marasmiineae</taxon>
        <taxon>Omphalotaceae</taxon>
        <taxon>Collybiopsis</taxon>
    </lineage>
</organism>
<dbReference type="AlphaFoldDB" id="A0A8H5HNS1"/>